<reference evidence="2 3" key="1">
    <citation type="submission" date="2016-04" db="EMBL/GenBank/DDBJ databases">
        <title>Complete genome sequence of Dokdonella koreensis DS-123T.</title>
        <authorList>
            <person name="Kim J.F."/>
            <person name="Lee H."/>
            <person name="Kwak M.-J."/>
        </authorList>
    </citation>
    <scope>NUCLEOTIDE SEQUENCE [LARGE SCALE GENOMIC DNA]</scope>
    <source>
        <strain evidence="2 3">DS-123</strain>
    </source>
</reference>
<keyword evidence="3" id="KW-1185">Reference proteome</keyword>
<dbReference type="OrthoDB" id="5979319at2"/>
<organism evidence="2 3">
    <name type="scientific">Dokdonella koreensis DS-123</name>
    <dbReference type="NCBI Taxonomy" id="1300342"/>
    <lineage>
        <taxon>Bacteria</taxon>
        <taxon>Pseudomonadati</taxon>
        <taxon>Pseudomonadota</taxon>
        <taxon>Gammaproteobacteria</taxon>
        <taxon>Lysobacterales</taxon>
        <taxon>Rhodanobacteraceae</taxon>
        <taxon>Dokdonella</taxon>
    </lineage>
</organism>
<keyword evidence="1" id="KW-0732">Signal</keyword>
<dbReference type="SUPFAM" id="SSF56935">
    <property type="entry name" value="Porins"/>
    <property type="match status" value="1"/>
</dbReference>
<evidence type="ECO:0000256" key="1">
    <source>
        <dbReference type="SAM" id="SignalP"/>
    </source>
</evidence>
<dbReference type="STRING" id="1300342.I596_1123"/>
<accession>A0A160DU24</accession>
<proteinExistence type="predicted"/>
<dbReference type="Proteomes" id="UP000076830">
    <property type="component" value="Chromosome"/>
</dbReference>
<feature type="signal peptide" evidence="1">
    <location>
        <begin position="1"/>
        <end position="22"/>
    </location>
</feature>
<evidence type="ECO:0000313" key="3">
    <source>
        <dbReference type="Proteomes" id="UP000076830"/>
    </source>
</evidence>
<feature type="chain" id="PRO_5007813171" evidence="1">
    <location>
        <begin position="23"/>
        <end position="429"/>
    </location>
</feature>
<gene>
    <name evidence="2" type="ORF">I596_1123</name>
</gene>
<dbReference type="KEGG" id="dko:I596_1123"/>
<dbReference type="EMBL" id="CP015249">
    <property type="protein sequence ID" value="ANB17153.1"/>
    <property type="molecule type" value="Genomic_DNA"/>
</dbReference>
<sequence length="429" mass="48191">MNTPLKRLAASVLAVLAAPAGAVQLDYTLELGLLHSDNINLSEDDPVSQNVAIPAINFSLRQEGATVQALVRGVAEYRNYLGNAFDDELRGQLDGIVNWTLLPERLSWTFQDALGLQPINVLQADTPTNLQQTNVFATGPTLRFRINPVLRGQAELRYVDSYAEETEEFNSRRWIGALRVFHDLSATAEVSGNLQTERVDFDQDGLENYTRYDLFARYTSHLSQFDLDAALGYSRFNYRHRDNRSGVLARAMLGWRPSARSGFTLSAARQYSDAATDMMADPGTIGSGSTGIIIGDTSIDAGVYLEERLELAYAYTAERLGLRVAPFWRKLDYGQDTRGVDQRGGGFNGELSYRLRPQLRGGIVASAERRNFAGLDRRDDDTRYGVFLTQQWTRHWAWRLDLLRGERDSTGDGVNFDDNQVYLRVSYTR</sequence>
<protein>
    <submittedName>
        <fullName evidence="2">Uncharacterized protein</fullName>
    </submittedName>
</protein>
<name>A0A160DU24_9GAMM</name>
<evidence type="ECO:0000313" key="2">
    <source>
        <dbReference type="EMBL" id="ANB17153.1"/>
    </source>
</evidence>
<dbReference type="RefSeq" id="WP_067645141.1">
    <property type="nucleotide sequence ID" value="NZ_CP015249.1"/>
</dbReference>
<dbReference type="AlphaFoldDB" id="A0A160DU24"/>